<feature type="transmembrane region" description="Helical" evidence="1">
    <location>
        <begin position="213"/>
        <end position="231"/>
    </location>
</feature>
<keyword evidence="3" id="KW-1185">Reference proteome</keyword>
<name>A0ABT3T049_9GAMM</name>
<feature type="transmembrane region" description="Helical" evidence="1">
    <location>
        <begin position="146"/>
        <end position="168"/>
    </location>
</feature>
<dbReference type="EMBL" id="SHNP01000010">
    <property type="protein sequence ID" value="MCX2975618.1"/>
    <property type="molecule type" value="Genomic_DNA"/>
</dbReference>
<keyword evidence="1" id="KW-0812">Transmembrane</keyword>
<sequence>MNNSISLDYQINRFGFWCVIFVLATAVVSLLLPLDAPEGYNAEHADRIAWLNANRGAFIAGWLNQIVAMLTLSGVFFAMAWQIRVENALRAMLAGMVVLMSVVAFIIPKFMAVWTIPLLAETAASGAVGAQMSDTLLLLLNVSIPFSLYTSFDFLGFWLYGIFALLVMAPLYGKSKSAKISAVTLGLFGLIYQCLFILLLAGGIEPAAINNYFLSPSILLVISVIAIAFNFKAAMKNQVEG</sequence>
<reference evidence="2" key="1">
    <citation type="submission" date="2019-02" db="EMBL/GenBank/DDBJ databases">
        <authorList>
            <person name="Li S.-H."/>
        </authorList>
    </citation>
    <scope>NUCLEOTIDE SEQUENCE</scope>
    <source>
        <strain evidence="2">IMCC8485</strain>
    </source>
</reference>
<dbReference type="Proteomes" id="UP001143307">
    <property type="component" value="Unassembled WGS sequence"/>
</dbReference>
<feature type="transmembrane region" description="Helical" evidence="1">
    <location>
        <begin position="59"/>
        <end position="81"/>
    </location>
</feature>
<evidence type="ECO:0000313" key="3">
    <source>
        <dbReference type="Proteomes" id="UP001143307"/>
    </source>
</evidence>
<feature type="transmembrane region" description="Helical" evidence="1">
    <location>
        <begin position="93"/>
        <end position="116"/>
    </location>
</feature>
<proteinExistence type="predicted"/>
<dbReference type="RefSeq" id="WP_279254249.1">
    <property type="nucleotide sequence ID" value="NZ_SHNP01000010.1"/>
</dbReference>
<accession>A0ABT3T049</accession>
<feature type="transmembrane region" description="Helical" evidence="1">
    <location>
        <begin position="180"/>
        <end position="201"/>
    </location>
</feature>
<gene>
    <name evidence="2" type="ORF">EYC87_18715</name>
</gene>
<keyword evidence="1" id="KW-1133">Transmembrane helix</keyword>
<evidence type="ECO:0000256" key="1">
    <source>
        <dbReference type="SAM" id="Phobius"/>
    </source>
</evidence>
<evidence type="ECO:0008006" key="4">
    <source>
        <dbReference type="Google" id="ProtNLM"/>
    </source>
</evidence>
<comment type="caution">
    <text evidence="2">The sequence shown here is derived from an EMBL/GenBank/DDBJ whole genome shotgun (WGS) entry which is preliminary data.</text>
</comment>
<keyword evidence="1" id="KW-0472">Membrane</keyword>
<protein>
    <recommendedName>
        <fullName evidence="4">DUF4386 domain-containing protein</fullName>
    </recommendedName>
</protein>
<organism evidence="2 3">
    <name type="scientific">Candidatus Seongchinamella marina</name>
    <dbReference type="NCBI Taxonomy" id="2518990"/>
    <lineage>
        <taxon>Bacteria</taxon>
        <taxon>Pseudomonadati</taxon>
        <taxon>Pseudomonadota</taxon>
        <taxon>Gammaproteobacteria</taxon>
        <taxon>Cellvibrionales</taxon>
        <taxon>Halieaceae</taxon>
        <taxon>Seongchinamella</taxon>
    </lineage>
</organism>
<feature type="transmembrane region" description="Helical" evidence="1">
    <location>
        <begin position="14"/>
        <end position="34"/>
    </location>
</feature>
<evidence type="ECO:0000313" key="2">
    <source>
        <dbReference type="EMBL" id="MCX2975618.1"/>
    </source>
</evidence>